<evidence type="ECO:0000256" key="4">
    <source>
        <dbReference type="ARBA" id="ARBA00022723"/>
    </source>
</evidence>
<evidence type="ECO:0000313" key="7">
    <source>
        <dbReference type="EMBL" id="BBB14708.1"/>
    </source>
</evidence>
<comment type="cofactor">
    <cofactor evidence="1">
        <name>Zn(2+)</name>
        <dbReference type="ChEBI" id="CHEBI:29105"/>
    </cofactor>
</comment>
<dbReference type="KEGG" id="rvi:RVIR1_01710"/>
<proteinExistence type="inferred from homology"/>
<sequence length="408" mass="46025">MIQIKHIQTLDGTHRDLSIESQQEISIEAENLLLLPGLIDPHVHFRTPGLEYKEDWRTAAQASIKGGYTTVFDMPNTIPPTVTQLELQKKKDLIDSQLKDVKIPLRYHLFFGADKHHLGEIKKVKGQVIGIKVFMGCSTGGLVIDDDESLHAIFKLAAEEDMLVAVHAEDEHRLKENSKKIVLPQPYAIHSQIRDEKAASIAVKKAIDLVRLYGTRLYILHTSTRQEIDLIAQAKMEDLPVFAETTPHHLFLNSNDYDRLQGKAVMNPPLRTTAHQKALFQAIREGVIDTIGSDHAPHTIEEKARPYGACPSGVPGIETTLPLLLEAQHEGHLSLENIVDLTSRRAQEIFKLKPYADYVLVDLAASRVVNENELKTKCHWSPFAGLRLRGWPVYTILNNHLYDLYSLH</sequence>
<dbReference type="InterPro" id="IPR050138">
    <property type="entry name" value="DHOase/Allantoinase_Hydrolase"/>
</dbReference>
<evidence type="ECO:0000256" key="1">
    <source>
        <dbReference type="ARBA" id="ARBA00001947"/>
    </source>
</evidence>
<dbReference type="InterPro" id="IPR002195">
    <property type="entry name" value="Dihydroorotase_CS"/>
</dbReference>
<keyword evidence="8" id="KW-1185">Reference proteome</keyword>
<dbReference type="InterPro" id="IPR006680">
    <property type="entry name" value="Amidohydro-rel"/>
</dbReference>
<evidence type="ECO:0000313" key="8">
    <source>
        <dbReference type="Proteomes" id="UP000282483"/>
    </source>
</evidence>
<dbReference type="OrthoDB" id="5687299at2"/>
<dbReference type="InterPro" id="IPR011059">
    <property type="entry name" value="Metal-dep_hydrolase_composite"/>
</dbReference>
<organism evidence="7 8">
    <name type="scientific">Candidatus Rickettsiella viridis</name>
    <dbReference type="NCBI Taxonomy" id="676208"/>
    <lineage>
        <taxon>Bacteria</taxon>
        <taxon>Pseudomonadati</taxon>
        <taxon>Pseudomonadota</taxon>
        <taxon>Gammaproteobacteria</taxon>
        <taxon>Legionellales</taxon>
        <taxon>Coxiellaceae</taxon>
        <taxon>Rickettsiella</taxon>
    </lineage>
</organism>
<dbReference type="Proteomes" id="UP000282483">
    <property type="component" value="Chromosome"/>
</dbReference>
<dbReference type="CDD" id="cd01318">
    <property type="entry name" value="DHOase_IIb"/>
    <property type="match status" value="1"/>
</dbReference>
<dbReference type="InterPro" id="IPR032466">
    <property type="entry name" value="Metal_Hydrolase"/>
</dbReference>
<keyword evidence="4" id="KW-0479">Metal-binding</keyword>
<dbReference type="AlphaFoldDB" id="A0A2Z5UTE3"/>
<dbReference type="PANTHER" id="PTHR43668">
    <property type="entry name" value="ALLANTOINASE"/>
    <property type="match status" value="1"/>
</dbReference>
<feature type="domain" description="Amidohydrolase-related" evidence="6">
    <location>
        <begin position="34"/>
        <end position="356"/>
    </location>
</feature>
<dbReference type="Pfam" id="PF01979">
    <property type="entry name" value="Amidohydro_1"/>
    <property type="match status" value="1"/>
</dbReference>
<comment type="function">
    <text evidence="2">Catalyzes the reversible cyclization of carbamoyl aspartate to dihydroorotate.</text>
</comment>
<dbReference type="PROSITE" id="PS00483">
    <property type="entry name" value="DIHYDROOROTASE_2"/>
    <property type="match status" value="1"/>
</dbReference>
<name>A0A2Z5UTE3_9COXI</name>
<dbReference type="GO" id="GO:0005737">
    <property type="term" value="C:cytoplasm"/>
    <property type="evidence" value="ECO:0007669"/>
    <property type="project" value="TreeGrafter"/>
</dbReference>
<gene>
    <name evidence="7" type="primary">pyrC</name>
    <name evidence="7" type="ORF">RVIR1_01710</name>
</gene>
<comment type="similarity">
    <text evidence="3">Belongs to the metallo-dependent hydrolases superfamily. DHOase family. Class I DHOase subfamily.</text>
</comment>
<dbReference type="SUPFAM" id="SSF51556">
    <property type="entry name" value="Metallo-dependent hydrolases"/>
    <property type="match status" value="1"/>
</dbReference>
<evidence type="ECO:0000259" key="6">
    <source>
        <dbReference type="Pfam" id="PF01979"/>
    </source>
</evidence>
<dbReference type="PROSITE" id="PS00482">
    <property type="entry name" value="DIHYDROOROTASE_1"/>
    <property type="match status" value="1"/>
</dbReference>
<dbReference type="Gene3D" id="3.20.20.140">
    <property type="entry name" value="Metal-dependent hydrolases"/>
    <property type="match status" value="1"/>
</dbReference>
<keyword evidence="5" id="KW-0378">Hydrolase</keyword>
<evidence type="ECO:0000256" key="5">
    <source>
        <dbReference type="ARBA" id="ARBA00022801"/>
    </source>
</evidence>
<dbReference type="NCBIfam" id="TIGR00857">
    <property type="entry name" value="pyrC_multi"/>
    <property type="match status" value="1"/>
</dbReference>
<protein>
    <submittedName>
        <fullName evidence="7">Dihydroorotase</fullName>
    </submittedName>
</protein>
<evidence type="ECO:0000256" key="3">
    <source>
        <dbReference type="ARBA" id="ARBA00010286"/>
    </source>
</evidence>
<evidence type="ECO:0000256" key="2">
    <source>
        <dbReference type="ARBA" id="ARBA00002368"/>
    </source>
</evidence>
<accession>A0A2Z5UTE3</accession>
<reference evidence="7 8" key="1">
    <citation type="submission" date="2017-03" db="EMBL/GenBank/DDBJ databases">
        <title>The genome sequence of Candidatus Rickettsiella viridis.</title>
        <authorList>
            <person name="Nikoh N."/>
            <person name="Tsuchida T."/>
            <person name="Yamaguchi K."/>
            <person name="Maeda T."/>
            <person name="Shigenobu S."/>
            <person name="Fukatsu T."/>
        </authorList>
    </citation>
    <scope>NUCLEOTIDE SEQUENCE [LARGE SCALE GENOMIC DNA]</scope>
    <source>
        <strain evidence="7 8">Ap-RA04</strain>
    </source>
</reference>
<dbReference type="GO" id="GO:0006145">
    <property type="term" value="P:purine nucleobase catabolic process"/>
    <property type="evidence" value="ECO:0007669"/>
    <property type="project" value="TreeGrafter"/>
</dbReference>
<dbReference type="GO" id="GO:0004038">
    <property type="term" value="F:allantoinase activity"/>
    <property type="evidence" value="ECO:0007669"/>
    <property type="project" value="TreeGrafter"/>
</dbReference>
<dbReference type="SUPFAM" id="SSF51338">
    <property type="entry name" value="Composite domain of metallo-dependent hydrolases"/>
    <property type="match status" value="1"/>
</dbReference>
<dbReference type="PANTHER" id="PTHR43668:SF4">
    <property type="entry name" value="ALLANTOINASE"/>
    <property type="match status" value="1"/>
</dbReference>
<dbReference type="GO" id="GO:0046872">
    <property type="term" value="F:metal ion binding"/>
    <property type="evidence" value="ECO:0007669"/>
    <property type="project" value="UniProtKB-KW"/>
</dbReference>
<dbReference type="EMBL" id="AP018005">
    <property type="protein sequence ID" value="BBB14708.1"/>
    <property type="molecule type" value="Genomic_DNA"/>
</dbReference>
<dbReference type="RefSeq" id="WP_126322225.1">
    <property type="nucleotide sequence ID" value="NZ_AP018005.1"/>
</dbReference>